<proteinExistence type="predicted"/>
<dbReference type="InterPro" id="IPR048834">
    <property type="entry name" value="SpaA_pre-album"/>
</dbReference>
<feature type="domain" description="DUF7507" evidence="4">
    <location>
        <begin position="851"/>
        <end position="957"/>
    </location>
</feature>
<evidence type="ECO:0000256" key="1">
    <source>
        <dbReference type="SAM" id="MobiDB-lite"/>
    </source>
</evidence>
<evidence type="ECO:0000313" key="6">
    <source>
        <dbReference type="EMBL" id="MDN4598524.1"/>
    </source>
</evidence>
<dbReference type="PANTHER" id="PTHR34819:SF3">
    <property type="entry name" value="CELL SURFACE PROTEIN"/>
    <property type="match status" value="1"/>
</dbReference>
<organism evidence="6 7">
    <name type="scientific">Leifsonia virtsii</name>
    <dbReference type="NCBI Taxonomy" id="3035915"/>
    <lineage>
        <taxon>Bacteria</taxon>
        <taxon>Bacillati</taxon>
        <taxon>Actinomycetota</taxon>
        <taxon>Actinomycetes</taxon>
        <taxon>Micrococcales</taxon>
        <taxon>Microbacteriaceae</taxon>
        <taxon>Leifsonia</taxon>
    </lineage>
</organism>
<feature type="compositionally biased region" description="Low complexity" evidence="1">
    <location>
        <begin position="1414"/>
        <end position="1424"/>
    </location>
</feature>
<feature type="compositionally biased region" description="Low complexity" evidence="1">
    <location>
        <begin position="941"/>
        <end position="960"/>
    </location>
</feature>
<dbReference type="PANTHER" id="PTHR34819">
    <property type="entry name" value="LARGE CYSTEINE-RICH PERIPLASMIC PROTEIN OMCB"/>
    <property type="match status" value="1"/>
</dbReference>
<evidence type="ECO:0000259" key="3">
    <source>
        <dbReference type="Pfam" id="PF20674"/>
    </source>
</evidence>
<dbReference type="Proteomes" id="UP001174210">
    <property type="component" value="Unassembled WGS sequence"/>
</dbReference>
<protein>
    <recommendedName>
        <fullName evidence="8">DUF11 domain-containing protein</fullName>
    </recommendedName>
</protein>
<dbReference type="InterPro" id="IPR013783">
    <property type="entry name" value="Ig-like_fold"/>
</dbReference>
<feature type="region of interest" description="Disordered" evidence="1">
    <location>
        <begin position="941"/>
        <end position="963"/>
    </location>
</feature>
<dbReference type="InterPro" id="IPR057687">
    <property type="entry name" value="DUF7927"/>
</dbReference>
<feature type="region of interest" description="Disordered" evidence="1">
    <location>
        <begin position="1063"/>
        <end position="1083"/>
    </location>
</feature>
<feature type="domain" description="DUF7507" evidence="4">
    <location>
        <begin position="616"/>
        <end position="721"/>
    </location>
</feature>
<sequence length="1448" mass="146065">MALGTTRRAIRSRRLRGGVLALACLVVGIIVAGYFVPQRFSNAATVAQVDCSTDPAIFSTGYAAATQSIGADGSSDERWTAAGGYTGFNYVNNHPSLAPTASASPSLPPGNAAYGPAYIGKMSSAWLNSPFNNAQWIAPSVPDPGTNQNQASGWGDFYFRYDFDLAPIVDPASFRLSMDWYADNTVRGVWVNSTLKTSNTTLPYTGKGFEAGSSLSTTLSGFVTGRNTILVQVGSASSAIGFLAQVKSTSLCPTLQVGKTVDGRVDASDQFVVEAKDDAGATTASVTTTGTQPSSTSPRAFVTPGKTYTITDSMAAGSASPASLYRGGLVCTGAKTGSLPVSGAHPTWTVTIPTIDDYSCTVTNTSHTYSLAKTASSTVAHPGEKVTYTVTVTNTGNSAFTAQDPASFTDDLSALLDDATYNGDASNGATVSRSTLTWSGPLAVGGTVVITYSVTVKDPVSGDGRMPNTAVGGSNCYLSCSSSVESAVQAYSVSKKASAATAGLGDRVTYTVTVQNTGSVDYTAANPVSLTDDLSQVLDDATYNDDATNGARVTGNTLSWSGALAAGKSISIVYSVTVNSPATGDRSLANAVVPTSPGGECAAADGCRTVTKASDPSIALTKQVDASAAHSPAKPGDVLTYTFSGTNSGNETLTGVTVKDPLPGLSALTYTWPGAAGTLAPGEAVTATARYTLTQRDIDAGHVTNAATSTGVPPSGTTVTSPQATTDTPLVNTPQLQLEKLADTSALSTPAAVGDTITYTFRGSNTGTVTLDGVSIADRLTGLSALTYTWPATPGQLAPGETVTATATYRVTQKDIDAGHIGNSATATGAPPTGASVTTPPAETDTLLVASPALVLAKTVEPGTAGTPARVGDTVAYRFEVTNTGNVSMSAVSVADPHPGLSPIVYTWPGAPGILLPGEKAVGTATYVLTQSDLDAGHVANAATAGGTPPSGAPVASPPAEADLPLSTDAQLALVKSVDPASIAAPAKVGDPVPYRFEATNTGTVTVSSVSIADPLPGLSGLTYAWPGTPGRLAPGETVTATATYHLTQSDVDSGHVVNTATATGTPTSGRPVVSPPSGTDLPLAPDARVTLVKSVDAASVKNPAHAGDAITYRFEATNSGNVTVSDVSVRDHRQGLSALVYSWPGAPGELAPGERVTATATYVLTQDDVDAGHVANSATATGTPPSGQPVTSPPSDTDTNLLADARLALTKAVDPDSIPASAREGETIVYTFEAKNTGNVTVTSVAISDPLSGLSALTYTWPGTPGRLAPGETVTATATYTLTQADVDAGHLANTATAEGTPPSGPPTVSPPSGTDLPLLADPQLYLTKTVDAGAVNVPARLGDTVTYRFEATNPGNVTVTGVAVTDRMAGLSAPVFSWPGTPGQLAPGESVTATATYVLTGADVSAGHVANTATATGTPPTGSALETPPAAVDTPLSREVLPAVAG</sequence>
<evidence type="ECO:0000313" key="7">
    <source>
        <dbReference type="Proteomes" id="UP001174210"/>
    </source>
</evidence>
<gene>
    <name evidence="6" type="ORF">P5G59_15325</name>
</gene>
<accession>A0ABT8J0C6</accession>
<feature type="domain" description="DUF7507" evidence="4">
    <location>
        <begin position="733"/>
        <end position="839"/>
    </location>
</feature>
<feature type="transmembrane region" description="Helical" evidence="2">
    <location>
        <begin position="17"/>
        <end position="36"/>
    </location>
</feature>
<reference evidence="6" key="1">
    <citation type="submission" date="2023-03" db="EMBL/GenBank/DDBJ databases">
        <title>MT1 and MT2 Draft Genomes of Novel Species.</title>
        <authorList>
            <person name="Venkateswaran K."/>
        </authorList>
    </citation>
    <scope>NUCLEOTIDE SEQUENCE</scope>
    <source>
        <strain evidence="6">F6_8S_P_1A</strain>
    </source>
</reference>
<dbReference type="InterPro" id="IPR047589">
    <property type="entry name" value="DUF11_rpt"/>
</dbReference>
<feature type="region of interest" description="Disordered" evidence="1">
    <location>
        <begin position="1296"/>
        <end position="1317"/>
    </location>
</feature>
<evidence type="ECO:0000256" key="2">
    <source>
        <dbReference type="SAM" id="Phobius"/>
    </source>
</evidence>
<dbReference type="Pfam" id="PF25549">
    <property type="entry name" value="DUF7927"/>
    <property type="match status" value="2"/>
</dbReference>
<dbReference type="InterPro" id="IPR055354">
    <property type="entry name" value="DUF7507"/>
</dbReference>
<feature type="domain" description="DUF7927" evidence="5">
    <location>
        <begin position="375"/>
        <end position="471"/>
    </location>
</feature>
<keyword evidence="2" id="KW-0812">Transmembrane</keyword>
<feature type="domain" description="DUF7507" evidence="4">
    <location>
        <begin position="1207"/>
        <end position="1311"/>
    </location>
</feature>
<dbReference type="NCBIfam" id="TIGR01451">
    <property type="entry name" value="B_ant_repeat"/>
    <property type="match status" value="9"/>
</dbReference>
<feature type="region of interest" description="Disordered" evidence="1">
    <location>
        <begin position="1176"/>
        <end position="1199"/>
    </location>
</feature>
<keyword evidence="2" id="KW-0472">Membrane</keyword>
<evidence type="ECO:0000259" key="4">
    <source>
        <dbReference type="Pfam" id="PF24346"/>
    </source>
</evidence>
<feature type="region of interest" description="Disordered" evidence="1">
    <location>
        <begin position="705"/>
        <end position="729"/>
    </location>
</feature>
<keyword evidence="7" id="KW-1185">Reference proteome</keyword>
<feature type="compositionally biased region" description="Low complexity" evidence="1">
    <location>
        <begin position="824"/>
        <end position="839"/>
    </location>
</feature>
<feature type="domain" description="SpaA-like prealbumin fold" evidence="3">
    <location>
        <begin position="255"/>
        <end position="365"/>
    </location>
</feature>
<dbReference type="InterPro" id="IPR051172">
    <property type="entry name" value="Chlamydia_OmcB"/>
</dbReference>
<evidence type="ECO:0008006" key="8">
    <source>
        <dbReference type="Google" id="ProtNLM"/>
    </source>
</evidence>
<comment type="caution">
    <text evidence="6">The sequence shown here is derived from an EMBL/GenBank/DDBJ whole genome shotgun (WGS) entry which is preliminary data.</text>
</comment>
<feature type="domain" description="DUF7927" evidence="5">
    <location>
        <begin position="497"/>
        <end position="605"/>
    </location>
</feature>
<dbReference type="EMBL" id="JAROCB010000004">
    <property type="protein sequence ID" value="MDN4598524.1"/>
    <property type="molecule type" value="Genomic_DNA"/>
</dbReference>
<feature type="region of interest" description="Disordered" evidence="1">
    <location>
        <begin position="820"/>
        <end position="839"/>
    </location>
</feature>
<dbReference type="Pfam" id="PF20674">
    <property type="entry name" value="SpaA_3"/>
    <property type="match status" value="1"/>
</dbReference>
<keyword evidence="2" id="KW-1133">Transmembrane helix</keyword>
<feature type="domain" description="DUF7507" evidence="4">
    <location>
        <begin position="1089"/>
        <end position="1193"/>
    </location>
</feature>
<feature type="compositionally biased region" description="Polar residues" evidence="1">
    <location>
        <begin position="1177"/>
        <end position="1199"/>
    </location>
</feature>
<name>A0ABT8J0C6_9MICO</name>
<dbReference type="Gene3D" id="2.60.40.10">
    <property type="entry name" value="Immunoglobulins"/>
    <property type="match status" value="2"/>
</dbReference>
<feature type="region of interest" description="Disordered" evidence="1">
    <location>
        <begin position="1413"/>
        <end position="1432"/>
    </location>
</feature>
<dbReference type="Pfam" id="PF24346">
    <property type="entry name" value="DUF7507"/>
    <property type="match status" value="7"/>
</dbReference>
<evidence type="ECO:0000259" key="5">
    <source>
        <dbReference type="Pfam" id="PF25549"/>
    </source>
</evidence>
<dbReference type="RefSeq" id="WP_301219864.1">
    <property type="nucleotide sequence ID" value="NZ_JAROCB010000004.1"/>
</dbReference>
<feature type="domain" description="DUF7507" evidence="4">
    <location>
        <begin position="1324"/>
        <end position="1428"/>
    </location>
</feature>
<feature type="domain" description="DUF7507" evidence="4">
    <location>
        <begin position="970"/>
        <end position="1075"/>
    </location>
</feature>